<gene>
    <name evidence="4" type="ORF">EYB31_09585</name>
</gene>
<sequence length="500" mass="55927">MNTKSGECGGASSLSRSLDDNKQNIEAIFENSNDISVSFYHFGPELSQAALVVYCTTLTQDLNFNILNTVFHDLAQQISSSINRITEADVRLFFEHRGTFSKQYHLLESMDQLVESVLSGQVVLLLDTWDKAAGFNAYSVERRKVDEPSSEAVINGPREGMVEQLDKNIGLIRLRLQTPKLKLEFYEAGQMLKSRFVVGYVDGVVNPEALSELRRRFNGIDKVEVLDTSYIREFIEDSVYSPFPQFRVTERPDVAVSALIEGKIILMVEGSSSVMICPTFFNELFQAAEDYYQRTMIASLIRVIRIIAFFMAFTLPSLYIALSDFHPEMIPTTLLLKILDMREGIPFPALIEAVLMQFFFELLREAGIRLPRPIGPAVSIVGALIIGEAAIRAGIASPIMIVVIALTGIASFSIPHYELASSLRVLVFPLMLLAFFWGGFGLMIGYIVIFLHLTILRSLGQPFFSPIAPLKLFQLLDVVVRLPLKLRIKTAARSKTGDKS</sequence>
<evidence type="ECO:0000256" key="3">
    <source>
        <dbReference type="SAM" id="Phobius"/>
    </source>
</evidence>
<dbReference type="PANTHER" id="PTHR22550">
    <property type="entry name" value="SPORE GERMINATION PROTEIN"/>
    <property type="match status" value="1"/>
</dbReference>
<keyword evidence="3" id="KW-0812">Transmembrane</keyword>
<dbReference type="AlphaFoldDB" id="A0A4Q9DX82"/>
<keyword evidence="5" id="KW-1185">Reference proteome</keyword>
<dbReference type="GO" id="GO:0016020">
    <property type="term" value="C:membrane"/>
    <property type="evidence" value="ECO:0007669"/>
    <property type="project" value="InterPro"/>
</dbReference>
<feature type="transmembrane region" description="Helical" evidence="3">
    <location>
        <begin position="370"/>
        <end position="387"/>
    </location>
</feature>
<reference evidence="4 5" key="1">
    <citation type="submission" date="2019-02" db="EMBL/GenBank/DDBJ databases">
        <title>Paenibacillus sp. nov., isolated from surface-sterilized tissue of Thalictrum simplex L.</title>
        <authorList>
            <person name="Tuo L."/>
        </authorList>
    </citation>
    <scope>NUCLEOTIDE SEQUENCE [LARGE SCALE GENOMIC DNA]</scope>
    <source>
        <strain evidence="4 5">N2SHLJ1</strain>
    </source>
</reference>
<name>A0A4Q9DX82_9BACL</name>
<dbReference type="EMBL" id="SIRE01000006">
    <property type="protein sequence ID" value="TBL79841.1"/>
    <property type="molecule type" value="Genomic_DNA"/>
</dbReference>
<keyword evidence="3" id="KW-1133">Transmembrane helix</keyword>
<proteinExistence type="inferred from homology"/>
<dbReference type="OrthoDB" id="1726708at2"/>
<keyword evidence="2 3" id="KW-0472">Membrane</keyword>
<dbReference type="RefSeq" id="WP_131013087.1">
    <property type="nucleotide sequence ID" value="NZ_SIRE01000006.1"/>
</dbReference>
<dbReference type="Proteomes" id="UP000293142">
    <property type="component" value="Unassembled WGS sequence"/>
</dbReference>
<feature type="transmembrane region" description="Helical" evidence="3">
    <location>
        <begin position="393"/>
        <end position="414"/>
    </location>
</feature>
<accession>A0A4Q9DX82</accession>
<comment type="similarity">
    <text evidence="1">Belongs to the GerABKA family.</text>
</comment>
<feature type="transmembrane region" description="Helical" evidence="3">
    <location>
        <begin position="303"/>
        <end position="322"/>
    </location>
</feature>
<dbReference type="PIRSF" id="PIRSF005690">
    <property type="entry name" value="GerBA"/>
    <property type="match status" value="1"/>
</dbReference>
<organism evidence="4 5">
    <name type="scientific">Paenibacillus thalictri</name>
    <dbReference type="NCBI Taxonomy" id="2527873"/>
    <lineage>
        <taxon>Bacteria</taxon>
        <taxon>Bacillati</taxon>
        <taxon>Bacillota</taxon>
        <taxon>Bacilli</taxon>
        <taxon>Bacillales</taxon>
        <taxon>Paenibacillaceae</taxon>
        <taxon>Paenibacillus</taxon>
    </lineage>
</organism>
<comment type="caution">
    <text evidence="4">The sequence shown here is derived from an EMBL/GenBank/DDBJ whole genome shotgun (WGS) entry which is preliminary data.</text>
</comment>
<dbReference type="PANTHER" id="PTHR22550:SF5">
    <property type="entry name" value="LEUCINE ZIPPER PROTEIN 4"/>
    <property type="match status" value="1"/>
</dbReference>
<evidence type="ECO:0000313" key="5">
    <source>
        <dbReference type="Proteomes" id="UP000293142"/>
    </source>
</evidence>
<feature type="transmembrane region" description="Helical" evidence="3">
    <location>
        <begin position="426"/>
        <end position="451"/>
    </location>
</feature>
<evidence type="ECO:0000256" key="2">
    <source>
        <dbReference type="ARBA" id="ARBA00023136"/>
    </source>
</evidence>
<evidence type="ECO:0000313" key="4">
    <source>
        <dbReference type="EMBL" id="TBL79841.1"/>
    </source>
</evidence>
<protein>
    <submittedName>
        <fullName evidence="4">Spore germination protein</fullName>
    </submittedName>
</protein>
<dbReference type="InterPro" id="IPR050768">
    <property type="entry name" value="UPF0353/GerABKA_families"/>
</dbReference>
<evidence type="ECO:0000256" key="1">
    <source>
        <dbReference type="ARBA" id="ARBA00005278"/>
    </source>
</evidence>
<dbReference type="GO" id="GO:0009847">
    <property type="term" value="P:spore germination"/>
    <property type="evidence" value="ECO:0007669"/>
    <property type="project" value="InterPro"/>
</dbReference>
<dbReference type="InterPro" id="IPR004995">
    <property type="entry name" value="Spore_Ger"/>
</dbReference>
<dbReference type="Pfam" id="PF03323">
    <property type="entry name" value="GerA"/>
    <property type="match status" value="1"/>
</dbReference>